<dbReference type="PANTHER" id="PTHR45797">
    <property type="entry name" value="RAD54-LIKE"/>
    <property type="match status" value="1"/>
</dbReference>
<dbReference type="Pfam" id="PF00176">
    <property type="entry name" value="SNF2-rel_dom"/>
    <property type="match status" value="1"/>
</dbReference>
<keyword evidence="6" id="KW-0067">ATP-binding</keyword>
<evidence type="ECO:0000256" key="4">
    <source>
        <dbReference type="ARBA" id="ARBA00022801"/>
    </source>
</evidence>
<dbReference type="CDD" id="cd18793">
    <property type="entry name" value="SF2_C_SNF"/>
    <property type="match status" value="1"/>
</dbReference>
<dbReference type="EMBL" id="CAWUOM010000048">
    <property type="protein sequence ID" value="CAK7268591.1"/>
    <property type="molecule type" value="Genomic_DNA"/>
</dbReference>
<evidence type="ECO:0000256" key="9">
    <source>
        <dbReference type="SAM" id="Coils"/>
    </source>
</evidence>
<keyword evidence="7" id="KW-0238">DNA-binding</keyword>
<feature type="domain" description="Helicase C-terminal" evidence="12">
    <location>
        <begin position="1257"/>
        <end position="1404"/>
    </location>
</feature>
<evidence type="ECO:0000256" key="7">
    <source>
        <dbReference type="ARBA" id="ARBA00023125"/>
    </source>
</evidence>
<dbReference type="SUPFAM" id="SSF52540">
    <property type="entry name" value="P-loop containing nucleoside triphosphate hydrolases"/>
    <property type="match status" value="2"/>
</dbReference>
<dbReference type="Gene3D" id="3.40.50.300">
    <property type="entry name" value="P-loop containing nucleotide triphosphate hydrolases"/>
    <property type="match status" value="1"/>
</dbReference>
<feature type="region of interest" description="Disordered" evidence="10">
    <location>
        <begin position="509"/>
        <end position="560"/>
    </location>
</feature>
<dbReference type="InterPro" id="IPR049730">
    <property type="entry name" value="SNF2/RAD54-like_C"/>
</dbReference>
<accession>A0ABP0DP74</accession>
<dbReference type="InterPro" id="IPR056026">
    <property type="entry name" value="DUF7607"/>
</dbReference>
<dbReference type="InterPro" id="IPR014001">
    <property type="entry name" value="Helicase_ATP-bd"/>
</dbReference>
<name>A0ABP0DP74_9PEZI</name>
<feature type="region of interest" description="Disordered" evidence="10">
    <location>
        <begin position="322"/>
        <end position="349"/>
    </location>
</feature>
<evidence type="ECO:0000256" key="8">
    <source>
        <dbReference type="ARBA" id="ARBA00023242"/>
    </source>
</evidence>
<feature type="compositionally biased region" description="Pro residues" evidence="10">
    <location>
        <begin position="1607"/>
        <end position="1625"/>
    </location>
</feature>
<feature type="coiled-coil region" evidence="9">
    <location>
        <begin position="425"/>
        <end position="452"/>
    </location>
</feature>
<evidence type="ECO:0000256" key="5">
    <source>
        <dbReference type="ARBA" id="ARBA00022806"/>
    </source>
</evidence>
<evidence type="ECO:0000256" key="3">
    <source>
        <dbReference type="ARBA" id="ARBA00022741"/>
    </source>
</evidence>
<evidence type="ECO:0000256" key="6">
    <source>
        <dbReference type="ARBA" id="ARBA00022840"/>
    </source>
</evidence>
<keyword evidence="9" id="KW-0175">Coiled coil</keyword>
<feature type="compositionally biased region" description="Basic and acidic residues" evidence="10">
    <location>
        <begin position="1973"/>
        <end position="1983"/>
    </location>
</feature>
<dbReference type="Pfam" id="PF24580">
    <property type="entry name" value="DUF7607"/>
    <property type="match status" value="1"/>
</dbReference>
<feature type="region of interest" description="Disordered" evidence="10">
    <location>
        <begin position="736"/>
        <end position="845"/>
    </location>
</feature>
<comment type="subcellular location">
    <subcellularLocation>
        <location evidence="1">Nucleus</location>
    </subcellularLocation>
</comment>
<dbReference type="InterPro" id="IPR027417">
    <property type="entry name" value="P-loop_NTPase"/>
</dbReference>
<feature type="compositionally biased region" description="Low complexity" evidence="10">
    <location>
        <begin position="736"/>
        <end position="745"/>
    </location>
</feature>
<dbReference type="InterPro" id="IPR038718">
    <property type="entry name" value="SNF2-like_sf"/>
</dbReference>
<evidence type="ECO:0000256" key="1">
    <source>
        <dbReference type="ARBA" id="ARBA00004123"/>
    </source>
</evidence>
<evidence type="ECO:0000259" key="12">
    <source>
        <dbReference type="PROSITE" id="PS51194"/>
    </source>
</evidence>
<dbReference type="SMART" id="SM00487">
    <property type="entry name" value="DEXDc"/>
    <property type="match status" value="1"/>
</dbReference>
<feature type="compositionally biased region" description="Polar residues" evidence="10">
    <location>
        <begin position="2046"/>
        <end position="2057"/>
    </location>
</feature>
<keyword evidence="3" id="KW-0547">Nucleotide-binding</keyword>
<keyword evidence="4" id="KW-0378">Hydrolase</keyword>
<dbReference type="SMART" id="SM00490">
    <property type="entry name" value="HELICc"/>
    <property type="match status" value="1"/>
</dbReference>
<feature type="region of interest" description="Disordered" evidence="10">
    <location>
        <begin position="1942"/>
        <end position="2072"/>
    </location>
</feature>
<organism evidence="13 14">
    <name type="scientific">Sporothrix epigloea</name>
    <dbReference type="NCBI Taxonomy" id="1892477"/>
    <lineage>
        <taxon>Eukaryota</taxon>
        <taxon>Fungi</taxon>
        <taxon>Dikarya</taxon>
        <taxon>Ascomycota</taxon>
        <taxon>Pezizomycotina</taxon>
        <taxon>Sordariomycetes</taxon>
        <taxon>Sordariomycetidae</taxon>
        <taxon>Ophiostomatales</taxon>
        <taxon>Ophiostomataceae</taxon>
        <taxon>Sporothrix</taxon>
    </lineage>
</organism>
<feature type="compositionally biased region" description="Basic and acidic residues" evidence="10">
    <location>
        <begin position="770"/>
        <end position="793"/>
    </location>
</feature>
<evidence type="ECO:0000313" key="14">
    <source>
        <dbReference type="Proteomes" id="UP001642501"/>
    </source>
</evidence>
<feature type="compositionally biased region" description="Polar residues" evidence="10">
    <location>
        <begin position="1988"/>
        <end position="1999"/>
    </location>
</feature>
<feature type="region of interest" description="Disordered" evidence="10">
    <location>
        <begin position="1554"/>
        <end position="1630"/>
    </location>
</feature>
<evidence type="ECO:0008006" key="15">
    <source>
        <dbReference type="Google" id="ProtNLM"/>
    </source>
</evidence>
<dbReference type="PROSITE" id="PS51192">
    <property type="entry name" value="HELICASE_ATP_BIND_1"/>
    <property type="match status" value="1"/>
</dbReference>
<dbReference type="InterPro" id="IPR044574">
    <property type="entry name" value="ARIP4-like"/>
</dbReference>
<dbReference type="Proteomes" id="UP001642501">
    <property type="component" value="Unassembled WGS sequence"/>
</dbReference>
<keyword evidence="5" id="KW-0347">Helicase</keyword>
<reference evidence="13 14" key="1">
    <citation type="submission" date="2024-01" db="EMBL/GenBank/DDBJ databases">
        <authorList>
            <person name="Allen C."/>
            <person name="Tagirdzhanova G."/>
        </authorList>
    </citation>
    <scope>NUCLEOTIDE SEQUENCE [LARGE SCALE GENOMIC DNA]</scope>
    <source>
        <strain evidence="13 14">CBS 573.63</strain>
    </source>
</reference>
<dbReference type="Gene3D" id="3.40.50.10810">
    <property type="entry name" value="Tandem AAA-ATPase domain"/>
    <property type="match status" value="1"/>
</dbReference>
<keyword evidence="8" id="KW-0539">Nucleus</keyword>
<dbReference type="InterPro" id="IPR001650">
    <property type="entry name" value="Helicase_C-like"/>
</dbReference>
<dbReference type="PROSITE" id="PS51194">
    <property type="entry name" value="HELICASE_CTER"/>
    <property type="match status" value="1"/>
</dbReference>
<feature type="compositionally biased region" description="Basic and acidic residues" evidence="10">
    <location>
        <begin position="821"/>
        <end position="835"/>
    </location>
</feature>
<proteinExistence type="inferred from homology"/>
<comment type="similarity">
    <text evidence="2">Belongs to the SNF2/RAD54 helicase family.</text>
</comment>
<feature type="compositionally biased region" description="Polar residues" evidence="10">
    <location>
        <begin position="1566"/>
        <end position="1601"/>
    </location>
</feature>
<feature type="region of interest" description="Disordered" evidence="10">
    <location>
        <begin position="1509"/>
        <end position="1531"/>
    </location>
</feature>
<evidence type="ECO:0000259" key="11">
    <source>
        <dbReference type="PROSITE" id="PS51192"/>
    </source>
</evidence>
<comment type="caution">
    <text evidence="13">The sequence shown here is derived from an EMBL/GenBank/DDBJ whole genome shotgun (WGS) entry which is preliminary data.</text>
</comment>
<evidence type="ECO:0000313" key="13">
    <source>
        <dbReference type="EMBL" id="CAK7268591.1"/>
    </source>
</evidence>
<sequence length="2072" mass="229631">MSCCGSTDDPFAWSNERLVKELCTPQRSWPAPPPKKWPEPDLFAAMLQQHDLNGQDLLCFEDIMGQGGFELLCTDLGVTKIPHKISLRIAIRLLQKRSLQYRAWKEAQMVTDPVQEEPQDVTSSSQRVRPAVNGEHREIATTASNESGFVPIPAFEPVSNNVNRDKDATKDKPNCRNTGLIKGTTNGDTFSVATSSETLPVSSSLPITRSKKRKRIVPTTVPSTITHKARYLNLLDDTLELGRDYAGGAYLGGWALTEYALLQGSDPLEPTNDDQQDTDEFSWAHPMPVPPGRRLQVYRILCRHLQPASPILANLGRTHQRPKNGLSFGPQYEDNNEVLPALGESDDEGYDTETWEAMEQEANERNEKKTRKNRPLTVETVDAVIAEAIRDIEAKWTDRKLPKLRRREYRMWTAARNSGSRKFLLNKALKEADQYEQRIKKLVNEMRQVEWRTEKEVRMQAIVLDASIEDKQQALWESRLYSSTSAPTKPVGGKVLAWRRSLAPRVRPGLDDNEEFLTSSSSDDDGGGVAQDTTAHGEDGGEIYSSDFSMDISDDGMDRSDKVDQMALDTPKSYSQPDRALVRPPSFQKTRSAITLAAEFPLEDHAAIIERGVSFWEAAGDVTRLLYTVFSNTSRKQLARLFQILSLNVDELWQKYCVPAFKILPDKIDPRNGNKPEDDATAFTRFFYIFLTVRHVAPQKFSPRDDSVQRKVLEGRGALGSFCVKLRTLAPYFNRSAAQSKQPKSATKKKKIKTATDPVDANLVNIASNRNDENDSEAHKDPEAAHQDEKIEGGDSTDVPISQSFLRRGRLVTRDQGAQSLRDRDKARQVEQENRRKVHYQSLAQTGQLTHNQTRLIINEAKDEHHGFVYVDSWIGQNIRDHQVDGVRFMWNQIIAPSESRQGCLLAHTMGLGKTMQVITLLVAIADAAKSRDKSISEQIPLDLRASKTLILCPAGLVENWQDELLIWSQTSSLGLRYSITASMDPESRILELQKWAKSGGTMVVGYDMVKRLDKGFGRDAMSLLETTPNIVIADEAHTLKNPASQIHQLTQNFRTSARIAMTGSPLANSVSEYHSMINWVAPNYLAARDEFNATYANPIKEGFYRDSTMSQRRHAYKMLKVLKDTVAPKIHRITISNLQGVLPEKREFILYLPLTPLQMSVYYTFIKLIKQPRIIDGIQNTVQLWNLLVNLTLLLGHPKIFRDRLLEMKLVGADTAVKGLRTGLLPLHVIDDLLTAVGVPGMEKLETSSKMVVLMGILDEAKRVGEKVLVFSQSKLVLDFLEAEFKRQNRVFRRLDGDTSVNKRQDMVKEFNTGADEVYLISTAAGGLGLNIQGANRVVIFDFKWNPMYEQQAIGRAYRIGQMCKVFVYWLIVGETFETVLHDQAVFKTQLASRVVDKKNPLAWSNQLRNYTKDPSVMLPDPSLAMRFESRDPVLDSLLRNGTAAQPCICKIVSTDTFEQEEPEVKLSPEDLSDAANMVNLNKMRKNLVRDEAASDVFGSRRFLQAATAGPPVERTQIDGSGFPPALAPVRPPTAQLVAQHVPQLQQLPQHAQQLTPRPLPQPTSKPVSQPASKPVSQPASKPVSQPASKPVTQPTSKPVSQPASKPAPGPASKPVPRPLPQSVPQPGAQPVVLPVVQRVPQPLTQPALQKPLPPPPPMQIPTIAVENSGNNLINLTQAKTAEKAVEKDPLFLDPVPETPAAAPLHDASTSLSSSLAGSPEELIRLLKQTLLSGQISTQRKPSPQTANMMARKAVQDIVQTLRLAGVPAQAQWGRLRALVLNEPLLIEMIVYGAIAPVQLATMSGSEEMAFVSHVLFAVSEMRSVGVDGVYNVQNTPHCCGLFGSMETLERVVERKLYEGVTSFTHATGDALSSIMAGELVARIYKTLPNGPITKTVLARYAIRAFRDPLFVNALLSGEIDFKTWPLAPVSEQVAFVRRLHDKHSASRPSQATGNAQGSAASSNGAAAAANADHRNFTKSEPPENLASASTLNRTSTYPGPAAKSHGISGEAGGAGRSRRVKSPNVARRLLQKIENERIDAATNKADTMSGATKQPSRAGDNIRNPFVLED</sequence>
<feature type="domain" description="Helicase ATP-binding" evidence="11">
    <location>
        <begin position="895"/>
        <end position="1084"/>
    </location>
</feature>
<feature type="compositionally biased region" description="Low complexity" evidence="10">
    <location>
        <begin position="1951"/>
        <end position="1972"/>
    </location>
</feature>
<keyword evidence="14" id="KW-1185">Reference proteome</keyword>
<dbReference type="PANTHER" id="PTHR45797:SF1">
    <property type="entry name" value="HELICASE ARIP4"/>
    <property type="match status" value="1"/>
</dbReference>
<protein>
    <recommendedName>
        <fullName evidence="15">Snf2 family helicase</fullName>
    </recommendedName>
</protein>
<evidence type="ECO:0000256" key="2">
    <source>
        <dbReference type="ARBA" id="ARBA00007025"/>
    </source>
</evidence>
<gene>
    <name evidence="13" type="ORF">SEPCBS57363_003171</name>
</gene>
<evidence type="ECO:0000256" key="10">
    <source>
        <dbReference type="SAM" id="MobiDB-lite"/>
    </source>
</evidence>
<dbReference type="Pfam" id="PF00271">
    <property type="entry name" value="Helicase_C"/>
    <property type="match status" value="1"/>
</dbReference>
<dbReference type="InterPro" id="IPR000330">
    <property type="entry name" value="SNF2_N"/>
</dbReference>